<dbReference type="GO" id="GO:0007005">
    <property type="term" value="P:mitochondrion organization"/>
    <property type="evidence" value="ECO:0007669"/>
    <property type="project" value="InterPro"/>
</dbReference>
<dbReference type="PANTHER" id="PTHR13523">
    <property type="entry name" value="COILED-COIL-HELIX-COILED-COIL-HELIX DOMAIN CONTAINING 2/NUR77"/>
    <property type="match status" value="1"/>
</dbReference>
<dbReference type="GO" id="GO:0005634">
    <property type="term" value="C:nucleus"/>
    <property type="evidence" value="ECO:0007669"/>
    <property type="project" value="TreeGrafter"/>
</dbReference>
<dbReference type="EMBL" id="JALJOU010000026">
    <property type="protein sequence ID" value="KAK9836183.1"/>
    <property type="molecule type" value="Genomic_DNA"/>
</dbReference>
<feature type="compositionally biased region" description="Pro residues" evidence="2">
    <location>
        <begin position="16"/>
        <end position="27"/>
    </location>
</feature>
<keyword evidence="5" id="KW-1185">Reference proteome</keyword>
<protein>
    <recommendedName>
        <fullName evidence="3">CHCH domain-containing protein</fullName>
    </recommendedName>
</protein>
<feature type="compositionally biased region" description="Pro residues" evidence="2">
    <location>
        <begin position="34"/>
        <end position="48"/>
    </location>
</feature>
<feature type="domain" description="CHCH" evidence="3">
    <location>
        <begin position="109"/>
        <end position="141"/>
    </location>
</feature>
<organism evidence="4 5">
    <name type="scientific">Elliptochloris bilobata</name>
    <dbReference type="NCBI Taxonomy" id="381761"/>
    <lineage>
        <taxon>Eukaryota</taxon>
        <taxon>Viridiplantae</taxon>
        <taxon>Chlorophyta</taxon>
        <taxon>core chlorophytes</taxon>
        <taxon>Trebouxiophyceae</taxon>
        <taxon>Trebouxiophyceae incertae sedis</taxon>
        <taxon>Elliptochloris clade</taxon>
        <taxon>Elliptochloris</taxon>
    </lineage>
</organism>
<dbReference type="PROSITE" id="PS51808">
    <property type="entry name" value="CHCH"/>
    <property type="match status" value="1"/>
</dbReference>
<gene>
    <name evidence="4" type="ORF">WJX81_007396</name>
</gene>
<dbReference type="Proteomes" id="UP001445335">
    <property type="component" value="Unassembled WGS sequence"/>
</dbReference>
<dbReference type="InterPro" id="IPR010625">
    <property type="entry name" value="CHCH"/>
</dbReference>
<dbReference type="GO" id="GO:0005739">
    <property type="term" value="C:mitochondrion"/>
    <property type="evidence" value="ECO:0007669"/>
    <property type="project" value="TreeGrafter"/>
</dbReference>
<dbReference type="Pfam" id="PF06747">
    <property type="entry name" value="CHCH"/>
    <property type="match status" value="1"/>
</dbReference>
<feature type="region of interest" description="Disordered" evidence="2">
    <location>
        <begin position="1"/>
        <end position="61"/>
    </location>
</feature>
<dbReference type="PANTHER" id="PTHR13523:SF2">
    <property type="entry name" value="COILED-COIL-HELIX-COILED-COIL-HELIX DOMAIN CONTAINING 2, ISOFORM A-RELATED"/>
    <property type="match status" value="1"/>
</dbReference>
<dbReference type="InterPro" id="IPR055304">
    <property type="entry name" value="CHCHD2/10-like"/>
</dbReference>
<evidence type="ECO:0000256" key="2">
    <source>
        <dbReference type="SAM" id="MobiDB-lite"/>
    </source>
</evidence>
<evidence type="ECO:0000313" key="4">
    <source>
        <dbReference type="EMBL" id="KAK9836183.1"/>
    </source>
</evidence>
<evidence type="ECO:0000313" key="5">
    <source>
        <dbReference type="Proteomes" id="UP001445335"/>
    </source>
</evidence>
<keyword evidence="1" id="KW-1015">Disulfide bond</keyword>
<feature type="compositionally biased region" description="Gly residues" evidence="2">
    <location>
        <begin position="49"/>
        <end position="61"/>
    </location>
</feature>
<sequence>MPRSRGGRASARPMPRATPRPSSPPPRQSHTQAAPPPPAHHHPAPPPATGGGGGMLSGLGGMVAQGMALGTGSALAHRAVDSVLGSRHPEPAQAQEAAAQVAQTPNEPCANFAKTFTDCMSDSNADLEACRYYFDKLQQCKTGGPAPTQQLSAWQ</sequence>
<reference evidence="4 5" key="1">
    <citation type="journal article" date="2024" name="Nat. Commun.">
        <title>Phylogenomics reveals the evolutionary origins of lichenization in chlorophyte algae.</title>
        <authorList>
            <person name="Puginier C."/>
            <person name="Libourel C."/>
            <person name="Otte J."/>
            <person name="Skaloud P."/>
            <person name="Haon M."/>
            <person name="Grisel S."/>
            <person name="Petersen M."/>
            <person name="Berrin J.G."/>
            <person name="Delaux P.M."/>
            <person name="Dal Grande F."/>
            <person name="Keller J."/>
        </authorList>
    </citation>
    <scope>NUCLEOTIDE SEQUENCE [LARGE SCALE GENOMIC DNA]</scope>
    <source>
        <strain evidence="4 5">SAG 245.80</strain>
    </source>
</reference>
<evidence type="ECO:0000259" key="3">
    <source>
        <dbReference type="Pfam" id="PF06747"/>
    </source>
</evidence>
<dbReference type="SUPFAM" id="SSF47072">
    <property type="entry name" value="Cysteine alpha-hairpin motif"/>
    <property type="match status" value="1"/>
</dbReference>
<comment type="caution">
    <text evidence="4">The sequence shown here is derived from an EMBL/GenBank/DDBJ whole genome shotgun (WGS) entry which is preliminary data.</text>
</comment>
<accession>A0AAW1RQX5</accession>
<dbReference type="InterPro" id="IPR009069">
    <property type="entry name" value="Cys_alpha_HP_mot_SF"/>
</dbReference>
<evidence type="ECO:0000256" key="1">
    <source>
        <dbReference type="ARBA" id="ARBA00023157"/>
    </source>
</evidence>
<proteinExistence type="predicted"/>
<name>A0AAW1RQX5_9CHLO</name>
<dbReference type="AlphaFoldDB" id="A0AAW1RQX5"/>